<dbReference type="AlphaFoldDB" id="A0A2W5V5Q0"/>
<evidence type="ECO:0000313" key="1">
    <source>
        <dbReference type="EMBL" id="PZR33163.1"/>
    </source>
</evidence>
<reference evidence="1 2" key="1">
    <citation type="submission" date="2017-08" db="EMBL/GenBank/DDBJ databases">
        <title>Infants hospitalized years apart are colonized by the same room-sourced microbial strains.</title>
        <authorList>
            <person name="Brooks B."/>
            <person name="Olm M.R."/>
            <person name="Firek B.A."/>
            <person name="Baker R."/>
            <person name="Thomas B.C."/>
            <person name="Morowitz M.J."/>
            <person name="Banfield J.F."/>
        </authorList>
    </citation>
    <scope>NUCLEOTIDE SEQUENCE [LARGE SCALE GENOMIC DNA]</scope>
    <source>
        <strain evidence="1">S2_003_000_R2_4</strain>
    </source>
</reference>
<sequence length="69" mass="7714">MSRKKKSPTPRPVAPDCEWPPARIAALRRAVFKTLRKFRNSAEYRRMLEKEKALGLATEGSILSADGGT</sequence>
<proteinExistence type="predicted"/>
<dbReference type="Proteomes" id="UP000249393">
    <property type="component" value="Unassembled WGS sequence"/>
</dbReference>
<gene>
    <name evidence="1" type="ORF">DI526_14315</name>
</gene>
<accession>A0A2W5V5Q0</accession>
<name>A0A2W5V5Q0_9CAUL</name>
<protein>
    <submittedName>
        <fullName evidence="1">Uncharacterized protein</fullName>
    </submittedName>
</protein>
<organism evidence="1 2">
    <name type="scientific">Caulobacter segnis</name>
    <dbReference type="NCBI Taxonomy" id="88688"/>
    <lineage>
        <taxon>Bacteria</taxon>
        <taxon>Pseudomonadati</taxon>
        <taxon>Pseudomonadota</taxon>
        <taxon>Alphaproteobacteria</taxon>
        <taxon>Caulobacterales</taxon>
        <taxon>Caulobacteraceae</taxon>
        <taxon>Caulobacter</taxon>
    </lineage>
</organism>
<dbReference type="RefSeq" id="WP_304279261.1">
    <property type="nucleotide sequence ID" value="NZ_QFQZ01000046.1"/>
</dbReference>
<dbReference type="EMBL" id="QFQZ01000046">
    <property type="protein sequence ID" value="PZR33163.1"/>
    <property type="molecule type" value="Genomic_DNA"/>
</dbReference>
<comment type="caution">
    <text evidence="1">The sequence shown here is derived from an EMBL/GenBank/DDBJ whole genome shotgun (WGS) entry which is preliminary data.</text>
</comment>
<evidence type="ECO:0000313" key="2">
    <source>
        <dbReference type="Proteomes" id="UP000249393"/>
    </source>
</evidence>